<keyword evidence="5" id="KW-0966">Cell projection</keyword>
<dbReference type="RefSeq" id="WP_153713536.1">
    <property type="nucleotide sequence ID" value="NZ_CP045871.1"/>
</dbReference>
<keyword evidence="5" id="KW-0969">Cilium</keyword>
<keyword evidence="6" id="KW-1185">Reference proteome</keyword>
<dbReference type="Pfam" id="PF01312">
    <property type="entry name" value="Bac_export_2"/>
    <property type="match status" value="1"/>
</dbReference>
<keyword evidence="5" id="KW-0282">Flagellum</keyword>
<dbReference type="EMBL" id="CP045871">
    <property type="protein sequence ID" value="QGG80032.1"/>
    <property type="molecule type" value="Genomic_DNA"/>
</dbReference>
<dbReference type="OrthoDB" id="5244399at2"/>
<dbReference type="GO" id="GO:0005886">
    <property type="term" value="C:plasma membrane"/>
    <property type="evidence" value="ECO:0007669"/>
    <property type="project" value="TreeGrafter"/>
</dbReference>
<dbReference type="SUPFAM" id="SSF160544">
    <property type="entry name" value="EscU C-terminal domain-like"/>
    <property type="match status" value="1"/>
</dbReference>
<dbReference type="PANTHER" id="PTHR30531">
    <property type="entry name" value="FLAGELLAR BIOSYNTHETIC PROTEIN FLHB"/>
    <property type="match status" value="1"/>
</dbReference>
<organism evidence="5 6">
    <name type="scientific">Litorivicinus lipolyticus</name>
    <dbReference type="NCBI Taxonomy" id="418701"/>
    <lineage>
        <taxon>Bacteria</taxon>
        <taxon>Pseudomonadati</taxon>
        <taxon>Pseudomonadota</taxon>
        <taxon>Gammaproteobacteria</taxon>
        <taxon>Oceanospirillales</taxon>
        <taxon>Litorivicinaceae</taxon>
        <taxon>Litorivicinus</taxon>
    </lineage>
</organism>
<dbReference type="PANTHER" id="PTHR30531:SF12">
    <property type="entry name" value="FLAGELLAR BIOSYNTHETIC PROTEIN FLHB"/>
    <property type="match status" value="1"/>
</dbReference>
<evidence type="ECO:0000256" key="3">
    <source>
        <dbReference type="ARBA" id="ARBA00023225"/>
    </source>
</evidence>
<evidence type="ECO:0000256" key="4">
    <source>
        <dbReference type="ARBA" id="ARBA00025078"/>
    </source>
</evidence>
<dbReference type="Proteomes" id="UP000388235">
    <property type="component" value="Chromosome"/>
</dbReference>
<dbReference type="GO" id="GO:0009306">
    <property type="term" value="P:protein secretion"/>
    <property type="evidence" value="ECO:0007669"/>
    <property type="project" value="InterPro"/>
</dbReference>
<proteinExistence type="inferred from homology"/>
<evidence type="ECO:0000313" key="6">
    <source>
        <dbReference type="Proteomes" id="UP000388235"/>
    </source>
</evidence>
<reference evidence="5 6" key="1">
    <citation type="submission" date="2019-11" db="EMBL/GenBank/DDBJ databases">
        <authorList>
            <person name="Khan S.A."/>
            <person name="Jeon C.O."/>
            <person name="Chun B.H."/>
        </authorList>
    </citation>
    <scope>NUCLEOTIDE SEQUENCE [LARGE SCALE GENOMIC DNA]</scope>
    <source>
        <strain evidence="5 6">IMCC 1097</strain>
    </source>
</reference>
<accession>A0A5Q2QCK1</accession>
<keyword evidence="3" id="KW-0653">Protein transport</keyword>
<comment type="similarity">
    <text evidence="1">Belongs to the type III secretion exporter family.</text>
</comment>
<dbReference type="InterPro" id="IPR006135">
    <property type="entry name" value="T3SS_substrate_exporter"/>
</dbReference>
<keyword evidence="3" id="KW-1006">Bacterial flagellum protein export</keyword>
<dbReference type="InterPro" id="IPR029025">
    <property type="entry name" value="T3SS_substrate_exporter_C"/>
</dbReference>
<evidence type="ECO:0000256" key="1">
    <source>
        <dbReference type="ARBA" id="ARBA00010690"/>
    </source>
</evidence>
<sequence>MSDHLTATGLRYDGTGAPTVTLSGQKAEARRIIAEAREQSIPILKHPSLAQALDPLQVSDEIPESLYLIIAEILVLVYQLEGRADPRTSRT</sequence>
<keyword evidence="3" id="KW-0813">Transport</keyword>
<comment type="function">
    <text evidence="4">Required for formation of the rod structure in the basal body of the flagellar apparatus. Together with FliI and FliH, may constitute the export apparatus of flagellin.</text>
</comment>
<protein>
    <recommendedName>
        <fullName evidence="2">Flagellar biosynthetic protein FlhB</fullName>
    </recommendedName>
</protein>
<gene>
    <name evidence="5" type="ORF">GH975_05345</name>
</gene>
<dbReference type="AlphaFoldDB" id="A0A5Q2QCK1"/>
<evidence type="ECO:0000256" key="2">
    <source>
        <dbReference type="ARBA" id="ARBA00021622"/>
    </source>
</evidence>
<name>A0A5Q2QCK1_9GAMM</name>
<dbReference type="KEGG" id="llp:GH975_05345"/>
<dbReference type="Gene3D" id="3.40.1690.10">
    <property type="entry name" value="secretion proteins EscU"/>
    <property type="match status" value="1"/>
</dbReference>
<evidence type="ECO:0000313" key="5">
    <source>
        <dbReference type="EMBL" id="QGG80032.1"/>
    </source>
</evidence>